<sequence length="227" mass="25880">MKTRPLFLLLWLLAGARIFAIPAILNDPLLQQDPWGFPPSGTTLSEKAKTMLFSLETLPKEDRITWIRTKQDIQALLPLSLKSFAEVFLDFPSQVAYMPRLAKITMLKQDGGLYEVRQRYEIHILGYTYPTEYDMRYEYVEYPEQRRAEIRWHLLGSDGSIGGSEGGWFMEEVSIASGAAVKVRNLNVGLVRKDFPLQAQIMNLVGPGELEGIVTALYKEAKRRGLR</sequence>
<dbReference type="Gene3D" id="3.30.530.20">
    <property type="match status" value="1"/>
</dbReference>
<evidence type="ECO:0008006" key="2">
    <source>
        <dbReference type="Google" id="ProtNLM"/>
    </source>
</evidence>
<organism evidence="1">
    <name type="scientific">Gracilinema caldarium</name>
    <dbReference type="NCBI Taxonomy" id="215591"/>
    <lineage>
        <taxon>Bacteria</taxon>
        <taxon>Pseudomonadati</taxon>
        <taxon>Spirochaetota</taxon>
        <taxon>Spirochaetia</taxon>
        <taxon>Spirochaetales</taxon>
        <taxon>Breznakiellaceae</taxon>
        <taxon>Gracilinema</taxon>
    </lineage>
</organism>
<protein>
    <recommendedName>
        <fullName evidence="2">Coenzyme Q-binding protein COQ10 START domain-containing protein</fullName>
    </recommendedName>
</protein>
<dbReference type="AlphaFoldDB" id="A0A7C3IQG2"/>
<name>A0A7C3IQG2_9SPIR</name>
<evidence type="ECO:0000313" key="1">
    <source>
        <dbReference type="EMBL" id="HFH29466.1"/>
    </source>
</evidence>
<accession>A0A7C3IQG2</accession>
<dbReference type="EMBL" id="DSVL01000252">
    <property type="protein sequence ID" value="HFH29466.1"/>
    <property type="molecule type" value="Genomic_DNA"/>
</dbReference>
<dbReference type="SUPFAM" id="SSF55961">
    <property type="entry name" value="Bet v1-like"/>
    <property type="match status" value="1"/>
</dbReference>
<gene>
    <name evidence="1" type="ORF">ENS59_08140</name>
</gene>
<proteinExistence type="predicted"/>
<dbReference type="InterPro" id="IPR023393">
    <property type="entry name" value="START-like_dom_sf"/>
</dbReference>
<comment type="caution">
    <text evidence="1">The sequence shown here is derived from an EMBL/GenBank/DDBJ whole genome shotgun (WGS) entry which is preliminary data.</text>
</comment>
<reference evidence="1" key="1">
    <citation type="journal article" date="2020" name="mSystems">
        <title>Genome- and Community-Level Interaction Insights into Carbon Utilization and Element Cycling Functions of Hydrothermarchaeota in Hydrothermal Sediment.</title>
        <authorList>
            <person name="Zhou Z."/>
            <person name="Liu Y."/>
            <person name="Xu W."/>
            <person name="Pan J."/>
            <person name="Luo Z.H."/>
            <person name="Li M."/>
        </authorList>
    </citation>
    <scope>NUCLEOTIDE SEQUENCE [LARGE SCALE GENOMIC DNA]</scope>
    <source>
        <strain evidence="1">SpSt-503</strain>
    </source>
</reference>